<evidence type="ECO:0000259" key="1">
    <source>
        <dbReference type="Pfam" id="PF12728"/>
    </source>
</evidence>
<evidence type="ECO:0000313" key="3">
    <source>
        <dbReference type="Proteomes" id="UP000196581"/>
    </source>
</evidence>
<dbReference type="EMBL" id="FWFF01000017">
    <property type="protein sequence ID" value="SLM99266.1"/>
    <property type="molecule type" value="Genomic_DNA"/>
</dbReference>
<dbReference type="GO" id="GO:0003677">
    <property type="term" value="F:DNA binding"/>
    <property type="evidence" value="ECO:0007669"/>
    <property type="project" value="UniProtKB-KW"/>
</dbReference>
<dbReference type="Proteomes" id="UP000196581">
    <property type="component" value="Unassembled WGS sequence"/>
</dbReference>
<dbReference type="InterPro" id="IPR009061">
    <property type="entry name" value="DNA-bd_dom_put_sf"/>
</dbReference>
<dbReference type="SUPFAM" id="SSF46955">
    <property type="entry name" value="Putative DNA-binding domain"/>
    <property type="match status" value="1"/>
</dbReference>
<dbReference type="RefSeq" id="WP_087007995.1">
    <property type="nucleotide sequence ID" value="NZ_FWFF01000017.1"/>
</dbReference>
<organism evidence="2 3">
    <name type="scientific">Brevibacterium yomogidense</name>
    <dbReference type="NCBI Taxonomy" id="946573"/>
    <lineage>
        <taxon>Bacteria</taxon>
        <taxon>Bacillati</taxon>
        <taxon>Actinomycetota</taxon>
        <taxon>Actinomycetes</taxon>
        <taxon>Micrococcales</taxon>
        <taxon>Brevibacteriaceae</taxon>
        <taxon>Brevibacterium</taxon>
    </lineage>
</organism>
<keyword evidence="2" id="KW-0238">DNA-binding</keyword>
<dbReference type="NCBIfam" id="TIGR01764">
    <property type="entry name" value="excise"/>
    <property type="match status" value="1"/>
</dbReference>
<proteinExistence type="predicted"/>
<sequence length="172" mass="18922">MTAQETLASSTYSASDTQQLGRVYDMLTADEELNPVPRYYLVGSAKEDPVELPEEVYQVLHRVVDAMQKGLSVTVSPTSQTLTTQQAADLLGISRPTLIKALDGGKLPYTRSGSHRRIALTDVLDYRERRRREQYAAIDALAVDVDEATDIDQTLADLKAARKAVAAKRRAG</sequence>
<evidence type="ECO:0000313" key="2">
    <source>
        <dbReference type="EMBL" id="SLM99266.1"/>
    </source>
</evidence>
<keyword evidence="3" id="KW-1185">Reference proteome</keyword>
<feature type="domain" description="Helix-turn-helix" evidence="1">
    <location>
        <begin position="82"/>
        <end position="131"/>
    </location>
</feature>
<name>A0A1X6XJC3_9MICO</name>
<protein>
    <submittedName>
        <fullName evidence="2">Excisionase/Xis, DNA-binding</fullName>
    </submittedName>
</protein>
<dbReference type="InterPro" id="IPR041657">
    <property type="entry name" value="HTH_17"/>
</dbReference>
<dbReference type="InterPro" id="IPR010093">
    <property type="entry name" value="SinI_DNA-bd"/>
</dbReference>
<dbReference type="AlphaFoldDB" id="A0A1X6XJC3"/>
<reference evidence="3" key="1">
    <citation type="submission" date="2017-02" db="EMBL/GenBank/DDBJ databases">
        <authorList>
            <person name="Dridi B."/>
        </authorList>
    </citation>
    <scope>NUCLEOTIDE SEQUENCE [LARGE SCALE GENOMIC DNA]</scope>
    <source>
        <strain evidence="3">B Co 03.10</strain>
    </source>
</reference>
<accession>A0A1X6XJC3</accession>
<dbReference type="Pfam" id="PF12728">
    <property type="entry name" value="HTH_17"/>
    <property type="match status" value="1"/>
</dbReference>
<gene>
    <name evidence="2" type="ORF">FM105_10705</name>
</gene>